<dbReference type="Pfam" id="PF00440">
    <property type="entry name" value="TetR_N"/>
    <property type="match status" value="1"/>
</dbReference>
<proteinExistence type="predicted"/>
<accession>A0A381T297</accession>
<dbReference type="SUPFAM" id="SSF46689">
    <property type="entry name" value="Homeodomain-like"/>
    <property type="match status" value="1"/>
</dbReference>
<gene>
    <name evidence="3" type="ORF">METZ01_LOCUS63170</name>
</gene>
<dbReference type="InterPro" id="IPR009057">
    <property type="entry name" value="Homeodomain-like_sf"/>
</dbReference>
<sequence>MNIEQLIPNKPKQKRSLERYEKILDTVEKILLRDGVHAVSIQEVSKVANMKRPTLYKLFPSNEALFHGLSERHMENFNSLYRKNTETSAIKEVEWYFNLFIDLVSIYLNQNKACAALFFYLDSFPTYKGTSLQNKRFLATTVFEILSKKNIKISVDRVYIASQLCLSTLAISFNEENFISPRYVTEGKKAVNAYLATN</sequence>
<evidence type="ECO:0000256" key="1">
    <source>
        <dbReference type="ARBA" id="ARBA00023125"/>
    </source>
</evidence>
<protein>
    <recommendedName>
        <fullName evidence="2">HTH tetR-type domain-containing protein</fullName>
    </recommendedName>
</protein>
<dbReference type="Gene3D" id="1.10.357.10">
    <property type="entry name" value="Tetracycline Repressor, domain 2"/>
    <property type="match status" value="1"/>
</dbReference>
<dbReference type="GO" id="GO:0003677">
    <property type="term" value="F:DNA binding"/>
    <property type="evidence" value="ECO:0007669"/>
    <property type="project" value="UniProtKB-KW"/>
</dbReference>
<dbReference type="InterPro" id="IPR001647">
    <property type="entry name" value="HTH_TetR"/>
</dbReference>
<name>A0A381T297_9ZZZZ</name>
<evidence type="ECO:0000313" key="3">
    <source>
        <dbReference type="EMBL" id="SVA10316.1"/>
    </source>
</evidence>
<organism evidence="3">
    <name type="scientific">marine metagenome</name>
    <dbReference type="NCBI Taxonomy" id="408172"/>
    <lineage>
        <taxon>unclassified sequences</taxon>
        <taxon>metagenomes</taxon>
        <taxon>ecological metagenomes</taxon>
    </lineage>
</organism>
<dbReference type="EMBL" id="UINC01003916">
    <property type="protein sequence ID" value="SVA10316.1"/>
    <property type="molecule type" value="Genomic_DNA"/>
</dbReference>
<feature type="domain" description="HTH tetR-type" evidence="2">
    <location>
        <begin position="17"/>
        <end position="77"/>
    </location>
</feature>
<dbReference type="AlphaFoldDB" id="A0A381T297"/>
<keyword evidence="1" id="KW-0238">DNA-binding</keyword>
<reference evidence="3" key="1">
    <citation type="submission" date="2018-05" db="EMBL/GenBank/DDBJ databases">
        <authorList>
            <person name="Lanie J.A."/>
            <person name="Ng W.-L."/>
            <person name="Kazmierczak K.M."/>
            <person name="Andrzejewski T.M."/>
            <person name="Davidsen T.M."/>
            <person name="Wayne K.J."/>
            <person name="Tettelin H."/>
            <person name="Glass J.I."/>
            <person name="Rusch D."/>
            <person name="Podicherti R."/>
            <person name="Tsui H.-C.T."/>
            <person name="Winkler M.E."/>
        </authorList>
    </citation>
    <scope>NUCLEOTIDE SEQUENCE</scope>
</reference>
<dbReference type="PROSITE" id="PS50977">
    <property type="entry name" value="HTH_TETR_2"/>
    <property type="match status" value="1"/>
</dbReference>
<evidence type="ECO:0000259" key="2">
    <source>
        <dbReference type="PROSITE" id="PS50977"/>
    </source>
</evidence>